<feature type="domain" description="HTH lysR-type" evidence="5">
    <location>
        <begin position="1"/>
        <end position="58"/>
    </location>
</feature>
<evidence type="ECO:0000256" key="4">
    <source>
        <dbReference type="ARBA" id="ARBA00023163"/>
    </source>
</evidence>
<protein>
    <submittedName>
        <fullName evidence="6">DNA-binding transcriptional regulator, LysR family</fullName>
    </submittedName>
</protein>
<dbReference type="SUPFAM" id="SSF46785">
    <property type="entry name" value="Winged helix' DNA-binding domain"/>
    <property type="match status" value="1"/>
</dbReference>
<dbReference type="InterPro" id="IPR000847">
    <property type="entry name" value="LysR_HTH_N"/>
</dbReference>
<keyword evidence="3 6" id="KW-0238">DNA-binding</keyword>
<dbReference type="AlphaFoldDB" id="A0A1G8M0E7"/>
<keyword evidence="4" id="KW-0804">Transcription</keyword>
<dbReference type="GO" id="GO:0003700">
    <property type="term" value="F:DNA-binding transcription factor activity"/>
    <property type="evidence" value="ECO:0007669"/>
    <property type="project" value="InterPro"/>
</dbReference>
<dbReference type="Gene3D" id="1.10.10.10">
    <property type="entry name" value="Winged helix-like DNA-binding domain superfamily/Winged helix DNA-binding domain"/>
    <property type="match status" value="1"/>
</dbReference>
<evidence type="ECO:0000313" key="7">
    <source>
        <dbReference type="Proteomes" id="UP000183255"/>
    </source>
</evidence>
<dbReference type="EMBL" id="FNDZ01000003">
    <property type="protein sequence ID" value="SDI61353.1"/>
    <property type="molecule type" value="Genomic_DNA"/>
</dbReference>
<sequence>MKVRDMEIFLAVAESGSFTKASEKLYLAQPSVSRTIKQLEDHYGVQLFERFGKKTLLTEAGETFLYHARRMIHEKESLEEAMKDHEKTLHLRIGSSLTIGTYILPQVVRLLQEKSSSIKFSVQVENSQSIIRKIKENLLDVGIIEIPSLDSSIDSKVILRDRLVPVCSPKYHLDSHRIFSWQELTEEPLLLREKGSAGRDLLDERFRNMSGEPTVLMESSTNESLVSAVRENLGVAVLSHFIVEPSIKLGLLREIEMEGEPFLRTFHLIWHKDKYMKEEMKEALSFIEKEMGKWM</sequence>
<dbReference type="InterPro" id="IPR036388">
    <property type="entry name" value="WH-like_DNA-bd_sf"/>
</dbReference>
<dbReference type="PROSITE" id="PS50931">
    <property type="entry name" value="HTH_LYSR"/>
    <property type="match status" value="1"/>
</dbReference>
<dbReference type="Gene3D" id="3.40.190.290">
    <property type="match status" value="1"/>
</dbReference>
<accession>A0A1G8M0E7</accession>
<evidence type="ECO:0000313" key="6">
    <source>
        <dbReference type="EMBL" id="SDI61353.1"/>
    </source>
</evidence>
<reference evidence="6 7" key="1">
    <citation type="submission" date="2016-10" db="EMBL/GenBank/DDBJ databases">
        <authorList>
            <person name="de Groot N.N."/>
        </authorList>
    </citation>
    <scope>NUCLEOTIDE SEQUENCE [LARGE SCALE GENOMIC DNA]</scope>
    <source>
        <strain evidence="6 7">CGMCC 1.5058</strain>
    </source>
</reference>
<evidence type="ECO:0000256" key="1">
    <source>
        <dbReference type="ARBA" id="ARBA00009437"/>
    </source>
</evidence>
<organism evidence="6 7">
    <name type="scientific">Proteiniclasticum ruminis</name>
    <dbReference type="NCBI Taxonomy" id="398199"/>
    <lineage>
        <taxon>Bacteria</taxon>
        <taxon>Bacillati</taxon>
        <taxon>Bacillota</taxon>
        <taxon>Clostridia</taxon>
        <taxon>Eubacteriales</taxon>
        <taxon>Clostridiaceae</taxon>
        <taxon>Proteiniclasticum</taxon>
    </lineage>
</organism>
<dbReference type="RefSeq" id="WP_031575012.1">
    <property type="nucleotide sequence ID" value="NZ_FNDZ01000003.1"/>
</dbReference>
<proteinExistence type="inferred from homology"/>
<evidence type="ECO:0000256" key="2">
    <source>
        <dbReference type="ARBA" id="ARBA00023015"/>
    </source>
</evidence>
<comment type="similarity">
    <text evidence="1">Belongs to the LysR transcriptional regulatory family.</text>
</comment>
<dbReference type="PANTHER" id="PTHR30126">
    <property type="entry name" value="HTH-TYPE TRANSCRIPTIONAL REGULATOR"/>
    <property type="match status" value="1"/>
</dbReference>
<dbReference type="Pfam" id="PF03466">
    <property type="entry name" value="LysR_substrate"/>
    <property type="match status" value="1"/>
</dbReference>
<keyword evidence="2" id="KW-0805">Transcription regulation</keyword>
<evidence type="ECO:0000256" key="3">
    <source>
        <dbReference type="ARBA" id="ARBA00023125"/>
    </source>
</evidence>
<dbReference type="GO" id="GO:0000976">
    <property type="term" value="F:transcription cis-regulatory region binding"/>
    <property type="evidence" value="ECO:0007669"/>
    <property type="project" value="TreeGrafter"/>
</dbReference>
<evidence type="ECO:0000259" key="5">
    <source>
        <dbReference type="PROSITE" id="PS50931"/>
    </source>
</evidence>
<dbReference type="Pfam" id="PF00126">
    <property type="entry name" value="HTH_1"/>
    <property type="match status" value="1"/>
</dbReference>
<dbReference type="PANTHER" id="PTHR30126:SF40">
    <property type="entry name" value="HTH-TYPE TRANSCRIPTIONAL REGULATOR GLTR"/>
    <property type="match status" value="1"/>
</dbReference>
<dbReference type="Proteomes" id="UP000183255">
    <property type="component" value="Unassembled WGS sequence"/>
</dbReference>
<dbReference type="FunFam" id="1.10.10.10:FF:000001">
    <property type="entry name" value="LysR family transcriptional regulator"/>
    <property type="match status" value="1"/>
</dbReference>
<gene>
    <name evidence="6" type="ORF">SAMN05421804_103240</name>
</gene>
<name>A0A1G8M0E7_9CLOT</name>
<dbReference type="SUPFAM" id="SSF53850">
    <property type="entry name" value="Periplasmic binding protein-like II"/>
    <property type="match status" value="1"/>
</dbReference>
<dbReference type="InterPro" id="IPR036390">
    <property type="entry name" value="WH_DNA-bd_sf"/>
</dbReference>
<dbReference type="InterPro" id="IPR005119">
    <property type="entry name" value="LysR_subst-bd"/>
</dbReference>
<dbReference type="PRINTS" id="PR00039">
    <property type="entry name" value="HTHLYSR"/>
</dbReference>